<accession>A0A9P8HUE0</accession>
<reference evidence="1" key="1">
    <citation type="submission" date="2021-03" db="EMBL/GenBank/DDBJ databases">
        <title>Comparative genomics and phylogenomic investigation of the class Geoglossomycetes provide insights into ecological specialization and systematics.</title>
        <authorList>
            <person name="Melie T."/>
            <person name="Pirro S."/>
            <person name="Miller A.N."/>
            <person name="Quandt A."/>
        </authorList>
    </citation>
    <scope>NUCLEOTIDE SEQUENCE</scope>
    <source>
        <strain evidence="1">GBOQ0MN5Z8</strain>
    </source>
</reference>
<name>A0A9P8HUE0_9PEZI</name>
<comment type="caution">
    <text evidence="1">The sequence shown here is derived from an EMBL/GenBank/DDBJ whole genome shotgun (WGS) entry which is preliminary data.</text>
</comment>
<sequence length="159" mass="17566">MPRTPCSSEDQPEGAYVRTLAKVLDNLSSLKSLTIDAGRSPAPGVNVITDITLVHPRTATYARERGAFATVIEALTQLSKPLPESAIAEGNFDKLQSGLENLMTFLIRHAATLNALHLKDIRLVGRPAGGLWVDAFKYFRTKLQLKHAKFNRSLRDRDL</sequence>
<dbReference type="EMBL" id="JAGHQL010000132">
    <property type="protein sequence ID" value="KAH0537754.1"/>
    <property type="molecule type" value="Genomic_DNA"/>
</dbReference>
<evidence type="ECO:0000313" key="2">
    <source>
        <dbReference type="Proteomes" id="UP000698800"/>
    </source>
</evidence>
<proteinExistence type="predicted"/>
<evidence type="ECO:0000313" key="1">
    <source>
        <dbReference type="EMBL" id="KAH0537754.1"/>
    </source>
</evidence>
<dbReference type="AlphaFoldDB" id="A0A9P8HUE0"/>
<organism evidence="1 2">
    <name type="scientific">Glutinoglossum americanum</name>
    <dbReference type="NCBI Taxonomy" id="1670608"/>
    <lineage>
        <taxon>Eukaryota</taxon>
        <taxon>Fungi</taxon>
        <taxon>Dikarya</taxon>
        <taxon>Ascomycota</taxon>
        <taxon>Pezizomycotina</taxon>
        <taxon>Geoglossomycetes</taxon>
        <taxon>Geoglossales</taxon>
        <taxon>Geoglossaceae</taxon>
        <taxon>Glutinoglossum</taxon>
    </lineage>
</organism>
<dbReference type="Proteomes" id="UP000698800">
    <property type="component" value="Unassembled WGS sequence"/>
</dbReference>
<protein>
    <submittedName>
        <fullName evidence="1">Uncharacterized protein</fullName>
    </submittedName>
</protein>
<keyword evidence="2" id="KW-1185">Reference proteome</keyword>
<gene>
    <name evidence="1" type="ORF">FGG08_005502</name>
</gene>